<reference evidence="5 6" key="2">
    <citation type="journal article" date="2017" name="Front. Plant Sci.">
        <title>Gene Classification and Mining of Molecular Markers Useful in Red Clover (Trifolium pratense) Breeding.</title>
        <authorList>
            <person name="Istvanek J."/>
            <person name="Dluhosova J."/>
            <person name="Dluhos P."/>
            <person name="Patkova L."/>
            <person name="Nedelnik J."/>
            <person name="Repkova J."/>
        </authorList>
    </citation>
    <scope>NUCLEOTIDE SEQUENCE [LARGE SCALE GENOMIC DNA]</scope>
    <source>
        <strain evidence="6">cv. Tatra</strain>
        <tissue evidence="5">Young leaves</tissue>
    </source>
</reference>
<keyword evidence="5" id="KW-0675">Receptor</keyword>
<dbReference type="Pfam" id="PF01657">
    <property type="entry name" value="Stress-antifung"/>
    <property type="match status" value="1"/>
</dbReference>
<feature type="domain" description="Gnk2-homologous" evidence="4">
    <location>
        <begin position="23"/>
        <end position="123"/>
    </location>
</feature>
<keyword evidence="5" id="KW-0808">Transferase</keyword>
<organism evidence="5 6">
    <name type="scientific">Trifolium pratense</name>
    <name type="common">Red clover</name>
    <dbReference type="NCBI Taxonomy" id="57577"/>
    <lineage>
        <taxon>Eukaryota</taxon>
        <taxon>Viridiplantae</taxon>
        <taxon>Streptophyta</taxon>
        <taxon>Embryophyta</taxon>
        <taxon>Tracheophyta</taxon>
        <taxon>Spermatophyta</taxon>
        <taxon>Magnoliopsida</taxon>
        <taxon>eudicotyledons</taxon>
        <taxon>Gunneridae</taxon>
        <taxon>Pentapetalae</taxon>
        <taxon>rosids</taxon>
        <taxon>fabids</taxon>
        <taxon>Fabales</taxon>
        <taxon>Fabaceae</taxon>
        <taxon>Papilionoideae</taxon>
        <taxon>50 kb inversion clade</taxon>
        <taxon>NPAAA clade</taxon>
        <taxon>Hologalegina</taxon>
        <taxon>IRL clade</taxon>
        <taxon>Trifolieae</taxon>
        <taxon>Trifolium</taxon>
    </lineage>
</organism>
<keyword evidence="2" id="KW-0677">Repeat</keyword>
<dbReference type="PANTHER" id="PTHR32099">
    <property type="entry name" value="CYSTEINE-RICH REPEAT SECRETORY PROTEIN"/>
    <property type="match status" value="1"/>
</dbReference>
<protein>
    <submittedName>
        <fullName evidence="5">Cysteine-rich receptor-like protein kinase 10-like protein</fullName>
    </submittedName>
</protein>
<feature type="chain" id="PRO_5014469493" evidence="3">
    <location>
        <begin position="21"/>
        <end position="137"/>
    </location>
</feature>
<dbReference type="Gene3D" id="3.30.430.20">
    <property type="entry name" value="Gnk2 domain, C-X8-C-X2-C motif"/>
    <property type="match status" value="1"/>
</dbReference>
<feature type="signal peptide" evidence="3">
    <location>
        <begin position="1"/>
        <end position="20"/>
    </location>
</feature>
<dbReference type="Proteomes" id="UP000236291">
    <property type="component" value="Unassembled WGS sequence"/>
</dbReference>
<dbReference type="PROSITE" id="PS51473">
    <property type="entry name" value="GNK2"/>
    <property type="match status" value="1"/>
</dbReference>
<comment type="caution">
    <text evidence="5">The sequence shown here is derived from an EMBL/GenBank/DDBJ whole genome shotgun (WGS) entry which is preliminary data.</text>
</comment>
<proteinExistence type="predicted"/>
<dbReference type="PANTHER" id="PTHR32099:SF42">
    <property type="entry name" value="CYSTEINE-RICH RECEPTOR-LIKE PROTEIN KINASE 9-RELATED"/>
    <property type="match status" value="1"/>
</dbReference>
<dbReference type="InterPro" id="IPR002902">
    <property type="entry name" value="GNK2"/>
</dbReference>
<keyword evidence="1 3" id="KW-0732">Signal</keyword>
<dbReference type="CDD" id="cd23509">
    <property type="entry name" value="Gnk2-like"/>
    <property type="match status" value="1"/>
</dbReference>
<evidence type="ECO:0000259" key="4">
    <source>
        <dbReference type="PROSITE" id="PS51473"/>
    </source>
</evidence>
<sequence>MFYLWLLAIKLICFFPFAYTEPLDYRYACVDKSSVPPSSTYQTNLNNLLSVLTSDSAISNGFGNRTSGNDLNDMVYGLYFCRGDANATLCNSCIQYSSKLIKQKRVWRVFSPSCVIMYETQPFLLKGIPDDVPGSQK</sequence>
<reference evidence="5 6" key="1">
    <citation type="journal article" date="2014" name="Am. J. Bot.">
        <title>Genome assembly and annotation for red clover (Trifolium pratense; Fabaceae).</title>
        <authorList>
            <person name="Istvanek J."/>
            <person name="Jaros M."/>
            <person name="Krenek A."/>
            <person name="Repkova J."/>
        </authorList>
    </citation>
    <scope>NUCLEOTIDE SEQUENCE [LARGE SCALE GENOMIC DNA]</scope>
    <source>
        <strain evidence="6">cv. Tatra</strain>
        <tissue evidence="5">Young leaves</tissue>
    </source>
</reference>
<evidence type="ECO:0000313" key="5">
    <source>
        <dbReference type="EMBL" id="PNX87401.1"/>
    </source>
</evidence>
<evidence type="ECO:0000256" key="3">
    <source>
        <dbReference type="SAM" id="SignalP"/>
    </source>
</evidence>
<dbReference type="GO" id="GO:0016301">
    <property type="term" value="F:kinase activity"/>
    <property type="evidence" value="ECO:0007669"/>
    <property type="project" value="UniProtKB-KW"/>
</dbReference>
<dbReference type="InterPro" id="IPR038408">
    <property type="entry name" value="GNK2_sf"/>
</dbReference>
<feature type="non-terminal residue" evidence="5">
    <location>
        <position position="137"/>
    </location>
</feature>
<keyword evidence="5" id="KW-0418">Kinase</keyword>
<evidence type="ECO:0000256" key="1">
    <source>
        <dbReference type="ARBA" id="ARBA00022729"/>
    </source>
</evidence>
<accession>A0A2K3M9D2</accession>
<dbReference type="STRING" id="57577.A0A2K3M9D2"/>
<evidence type="ECO:0000313" key="6">
    <source>
        <dbReference type="Proteomes" id="UP000236291"/>
    </source>
</evidence>
<name>A0A2K3M9D2_TRIPR</name>
<gene>
    <name evidence="5" type="ORF">L195_g043489</name>
</gene>
<dbReference type="EMBL" id="ASHM01053745">
    <property type="protein sequence ID" value="PNX87401.1"/>
    <property type="molecule type" value="Genomic_DNA"/>
</dbReference>
<dbReference type="AlphaFoldDB" id="A0A2K3M9D2"/>
<evidence type="ECO:0000256" key="2">
    <source>
        <dbReference type="ARBA" id="ARBA00022737"/>
    </source>
</evidence>